<evidence type="ECO:0000256" key="1">
    <source>
        <dbReference type="ARBA" id="ARBA00001974"/>
    </source>
</evidence>
<dbReference type="Proteomes" id="UP000279422">
    <property type="component" value="Unassembled WGS sequence"/>
</dbReference>
<keyword evidence="9 16" id="KW-0521">NADP</keyword>
<comment type="catalytic activity">
    <reaction evidence="15 16">
        <text>UDP-N-acetyl-alpha-D-muramate + NADP(+) = UDP-N-acetyl-3-O-(1-carboxyvinyl)-alpha-D-glucosamine + NADPH + H(+)</text>
        <dbReference type="Rhea" id="RHEA:12248"/>
        <dbReference type="ChEBI" id="CHEBI:15378"/>
        <dbReference type="ChEBI" id="CHEBI:57783"/>
        <dbReference type="ChEBI" id="CHEBI:58349"/>
        <dbReference type="ChEBI" id="CHEBI:68483"/>
        <dbReference type="ChEBI" id="CHEBI:70757"/>
        <dbReference type="EC" id="1.3.1.98"/>
    </reaction>
</comment>
<evidence type="ECO:0000259" key="17">
    <source>
        <dbReference type="PROSITE" id="PS51387"/>
    </source>
</evidence>
<dbReference type="AlphaFoldDB" id="A0A497E3L9"/>
<dbReference type="Gene3D" id="3.30.465.10">
    <property type="match status" value="1"/>
</dbReference>
<dbReference type="Pfam" id="PF02873">
    <property type="entry name" value="MurB_C"/>
    <property type="match status" value="1"/>
</dbReference>
<dbReference type="GO" id="GO:0008762">
    <property type="term" value="F:UDP-N-acetylmuramate dehydrogenase activity"/>
    <property type="evidence" value="ECO:0007669"/>
    <property type="project" value="UniProtKB-UniRule"/>
</dbReference>
<dbReference type="PANTHER" id="PTHR21071">
    <property type="entry name" value="UDP-N-ACETYLENOLPYRUVOYLGLUCOSAMINE REDUCTASE"/>
    <property type="match status" value="1"/>
</dbReference>
<feature type="domain" description="FAD-binding PCMH-type" evidence="17">
    <location>
        <begin position="26"/>
        <end position="193"/>
    </location>
</feature>
<keyword evidence="13 16" id="KW-0131">Cell cycle</keyword>
<keyword evidence="7 16" id="KW-0285">Flavoprotein</keyword>
<dbReference type="PROSITE" id="PS51387">
    <property type="entry name" value="FAD_PCMH"/>
    <property type="match status" value="1"/>
</dbReference>
<dbReference type="InterPro" id="IPR011601">
    <property type="entry name" value="MurB_C"/>
</dbReference>
<evidence type="ECO:0000256" key="8">
    <source>
        <dbReference type="ARBA" id="ARBA00022827"/>
    </source>
</evidence>
<comment type="caution">
    <text evidence="18">The sequence shown here is derived from an EMBL/GenBank/DDBJ whole genome shotgun (WGS) entry which is preliminary data.</text>
</comment>
<dbReference type="Gene3D" id="3.90.78.10">
    <property type="entry name" value="UDP-N-acetylenolpyruvoylglucosamine reductase, C-terminal domain"/>
    <property type="match status" value="1"/>
</dbReference>
<keyword evidence="5 16" id="KW-0963">Cytoplasm</keyword>
<evidence type="ECO:0000256" key="14">
    <source>
        <dbReference type="ARBA" id="ARBA00023316"/>
    </source>
</evidence>
<dbReference type="GO" id="GO:0071949">
    <property type="term" value="F:FAD binding"/>
    <property type="evidence" value="ECO:0007669"/>
    <property type="project" value="InterPro"/>
</dbReference>
<evidence type="ECO:0000256" key="6">
    <source>
        <dbReference type="ARBA" id="ARBA00022618"/>
    </source>
</evidence>
<dbReference type="PANTHER" id="PTHR21071:SF4">
    <property type="entry name" value="UDP-N-ACETYLENOLPYRUVOYLGLUCOSAMINE REDUCTASE"/>
    <property type="match status" value="1"/>
</dbReference>
<dbReference type="GO" id="GO:0071555">
    <property type="term" value="P:cell wall organization"/>
    <property type="evidence" value="ECO:0007669"/>
    <property type="project" value="UniProtKB-KW"/>
</dbReference>
<feature type="active site" evidence="16">
    <location>
        <position position="171"/>
    </location>
</feature>
<dbReference type="EC" id="1.3.1.98" evidence="16"/>
<dbReference type="GO" id="GO:0008360">
    <property type="term" value="P:regulation of cell shape"/>
    <property type="evidence" value="ECO:0007669"/>
    <property type="project" value="UniProtKB-KW"/>
</dbReference>
<sequence>MKIEEELRIKGKVIPHKPMRELTSLRIGGTADFFVIPEDLEDLKKVLTFCRKEGLPMFIIGNGTKLLVRDEGFRGVVIKLGRSFKKIESNGSKIKVGAGVDLSTLINFTVERSLSGLECLVGIPGTVGGAVVRNAGAFGECLSDKILSAKVITEDNGNLTFLRKEMKFGYRSSTFWENKNLVVIEVSLELTPGKKERILSRMKEAKRRKASTQPLSIPSAGCVFKNPPSFSAGFLIQQAGCAGMRIGDAEVSPQHSNFIVNRGKATAKDMLELIKEVQGRVKDKFGITLETELEII</sequence>
<dbReference type="InterPro" id="IPR036635">
    <property type="entry name" value="MurB_C_sf"/>
</dbReference>
<protein>
    <recommendedName>
        <fullName evidence="16">UDP-N-acetylenolpyruvoylglucosamine reductase</fullName>
        <ecNumber evidence="16">1.3.1.98</ecNumber>
    </recommendedName>
    <alternativeName>
        <fullName evidence="16">UDP-N-acetylmuramate dehydrogenase</fullName>
    </alternativeName>
</protein>
<dbReference type="InterPro" id="IPR036318">
    <property type="entry name" value="FAD-bd_PCMH-like_sf"/>
</dbReference>
<evidence type="ECO:0000256" key="2">
    <source>
        <dbReference type="ARBA" id="ARBA00003921"/>
    </source>
</evidence>
<gene>
    <name evidence="16" type="primary">murB</name>
    <name evidence="18" type="ORF">DRJ00_06585</name>
</gene>
<comment type="pathway">
    <text evidence="4 16">Cell wall biogenesis; peptidoglycan biosynthesis.</text>
</comment>
<evidence type="ECO:0000256" key="12">
    <source>
        <dbReference type="ARBA" id="ARBA00023002"/>
    </source>
</evidence>
<dbReference type="InterPro" id="IPR003170">
    <property type="entry name" value="MurB"/>
</dbReference>
<evidence type="ECO:0000256" key="16">
    <source>
        <dbReference type="HAMAP-Rule" id="MF_00037"/>
    </source>
</evidence>
<feature type="active site" description="Proton donor" evidence="16">
    <location>
        <position position="222"/>
    </location>
</feature>
<dbReference type="SUPFAM" id="SSF56176">
    <property type="entry name" value="FAD-binding/transporter-associated domain-like"/>
    <property type="match status" value="1"/>
</dbReference>
<dbReference type="NCBIfam" id="NF010480">
    <property type="entry name" value="PRK13905.1"/>
    <property type="match status" value="1"/>
</dbReference>
<dbReference type="GO" id="GO:0009252">
    <property type="term" value="P:peptidoglycan biosynthetic process"/>
    <property type="evidence" value="ECO:0007669"/>
    <property type="project" value="UniProtKB-UniRule"/>
</dbReference>
<feature type="active site" evidence="16">
    <location>
        <position position="292"/>
    </location>
</feature>
<keyword evidence="12 16" id="KW-0560">Oxidoreductase</keyword>
<evidence type="ECO:0000256" key="5">
    <source>
        <dbReference type="ARBA" id="ARBA00022490"/>
    </source>
</evidence>
<evidence type="ECO:0000256" key="3">
    <source>
        <dbReference type="ARBA" id="ARBA00004496"/>
    </source>
</evidence>
<evidence type="ECO:0000313" key="19">
    <source>
        <dbReference type="Proteomes" id="UP000279422"/>
    </source>
</evidence>
<dbReference type="Gene3D" id="3.30.43.10">
    <property type="entry name" value="Uridine Diphospho-n-acetylenolpyruvylglucosamine Reductase, domain 2"/>
    <property type="match status" value="1"/>
</dbReference>
<evidence type="ECO:0000256" key="4">
    <source>
        <dbReference type="ARBA" id="ARBA00004752"/>
    </source>
</evidence>
<comment type="similarity">
    <text evidence="16">Belongs to the MurB family.</text>
</comment>
<dbReference type="HAMAP" id="MF_00037">
    <property type="entry name" value="MurB"/>
    <property type="match status" value="1"/>
</dbReference>
<proteinExistence type="inferred from homology"/>
<dbReference type="GO" id="GO:0005829">
    <property type="term" value="C:cytosol"/>
    <property type="evidence" value="ECO:0007669"/>
    <property type="project" value="TreeGrafter"/>
</dbReference>
<dbReference type="NCBIfam" id="TIGR00179">
    <property type="entry name" value="murB"/>
    <property type="match status" value="1"/>
</dbReference>
<comment type="cofactor">
    <cofactor evidence="1 16">
        <name>FAD</name>
        <dbReference type="ChEBI" id="CHEBI:57692"/>
    </cofactor>
</comment>
<evidence type="ECO:0000256" key="15">
    <source>
        <dbReference type="ARBA" id="ARBA00048914"/>
    </source>
</evidence>
<keyword evidence="11 16" id="KW-0573">Peptidoglycan synthesis</keyword>
<evidence type="ECO:0000313" key="18">
    <source>
        <dbReference type="EMBL" id="RLE08294.1"/>
    </source>
</evidence>
<comment type="subcellular location">
    <subcellularLocation>
        <location evidence="3 16">Cytoplasm</location>
    </subcellularLocation>
</comment>
<evidence type="ECO:0000256" key="10">
    <source>
        <dbReference type="ARBA" id="ARBA00022960"/>
    </source>
</evidence>
<keyword evidence="6 16" id="KW-0132">Cell division</keyword>
<keyword evidence="8 16" id="KW-0274">FAD</keyword>
<dbReference type="InterPro" id="IPR016166">
    <property type="entry name" value="FAD-bd_PCMH"/>
</dbReference>
<accession>A0A497E3L9</accession>
<evidence type="ECO:0000256" key="13">
    <source>
        <dbReference type="ARBA" id="ARBA00023306"/>
    </source>
</evidence>
<evidence type="ECO:0000256" key="7">
    <source>
        <dbReference type="ARBA" id="ARBA00022630"/>
    </source>
</evidence>
<dbReference type="InterPro" id="IPR016167">
    <property type="entry name" value="FAD-bd_PCMH_sub1"/>
</dbReference>
<dbReference type="Pfam" id="PF01565">
    <property type="entry name" value="FAD_binding_4"/>
    <property type="match status" value="1"/>
</dbReference>
<reference evidence="18 19" key="1">
    <citation type="submission" date="2018-06" db="EMBL/GenBank/DDBJ databases">
        <title>Extensive metabolic versatility and redundancy in microbially diverse, dynamic hydrothermal sediments.</title>
        <authorList>
            <person name="Dombrowski N."/>
            <person name="Teske A."/>
            <person name="Baker B.J."/>
        </authorList>
    </citation>
    <scope>NUCLEOTIDE SEQUENCE [LARGE SCALE GENOMIC DNA]</scope>
    <source>
        <strain evidence="18">B47_G16</strain>
    </source>
</reference>
<dbReference type="SUPFAM" id="SSF56194">
    <property type="entry name" value="Uridine diphospho-N-Acetylenolpyruvylglucosamine reductase, MurB, C-terminal domain"/>
    <property type="match status" value="1"/>
</dbReference>
<dbReference type="InterPro" id="IPR016169">
    <property type="entry name" value="FAD-bd_PCMH_sub2"/>
</dbReference>
<name>A0A497E3L9_UNCAE</name>
<organism evidence="18 19">
    <name type="scientific">Aerophobetes bacterium</name>
    <dbReference type="NCBI Taxonomy" id="2030807"/>
    <lineage>
        <taxon>Bacteria</taxon>
        <taxon>Candidatus Aerophobota</taxon>
    </lineage>
</organism>
<evidence type="ECO:0000256" key="11">
    <source>
        <dbReference type="ARBA" id="ARBA00022984"/>
    </source>
</evidence>
<dbReference type="InterPro" id="IPR006094">
    <property type="entry name" value="Oxid_FAD_bind_N"/>
</dbReference>
<dbReference type="UniPathway" id="UPA00219"/>
<evidence type="ECO:0000256" key="9">
    <source>
        <dbReference type="ARBA" id="ARBA00022857"/>
    </source>
</evidence>
<keyword evidence="10 16" id="KW-0133">Cell shape</keyword>
<dbReference type="GO" id="GO:0051301">
    <property type="term" value="P:cell division"/>
    <property type="evidence" value="ECO:0007669"/>
    <property type="project" value="UniProtKB-KW"/>
</dbReference>
<dbReference type="EMBL" id="QMPZ01000106">
    <property type="protein sequence ID" value="RLE08294.1"/>
    <property type="molecule type" value="Genomic_DNA"/>
</dbReference>
<keyword evidence="14 16" id="KW-0961">Cell wall biogenesis/degradation</keyword>
<comment type="function">
    <text evidence="2 16">Cell wall formation.</text>
</comment>